<proteinExistence type="predicted"/>
<evidence type="ECO:0000313" key="2">
    <source>
        <dbReference type="Proteomes" id="UP000298642"/>
    </source>
</evidence>
<name>A0A4D7B1F8_9FIRM</name>
<dbReference type="Proteomes" id="UP000298642">
    <property type="component" value="Chromosome"/>
</dbReference>
<accession>A0A4D7B1F8</accession>
<dbReference type="EMBL" id="CP034413">
    <property type="protein sequence ID" value="QCI60132.1"/>
    <property type="molecule type" value="Genomic_DNA"/>
</dbReference>
<gene>
    <name evidence="1" type="ORF">EIO64_13690</name>
</gene>
<dbReference type="GeneID" id="89521659"/>
<reference evidence="2" key="1">
    <citation type="submission" date="2018-12" db="EMBL/GenBank/DDBJ databases">
        <title>Dusodibacter welbiota gen. nov., sp. nov., isolated from human faeces and emended description of the Oscillibacter genus.</title>
        <authorList>
            <person name="Le Roy T."/>
            <person name="Van der Smissen P."/>
            <person name="Delzenne N."/>
            <person name="Muccioli G."/>
            <person name="Collet J.F."/>
            <person name="Cani P.D."/>
        </authorList>
    </citation>
    <scope>NUCLEOTIDE SEQUENCE [LARGE SCALE GENOMIC DNA]</scope>
    <source>
        <strain evidence="2">J115</strain>
    </source>
</reference>
<sequence length="109" mass="12591">MTDWVRQVLERYGQDVTVDTADGERTVRAFLQPMTERDERARSDVTSIGWVDGRLWLYLGQTALEEGEALAWEATRFRVRSCRPYYIGNALSHYWAALEQEREAAECGS</sequence>
<evidence type="ECO:0000313" key="1">
    <source>
        <dbReference type="EMBL" id="QCI60132.1"/>
    </source>
</evidence>
<dbReference type="AlphaFoldDB" id="A0A4D7B1F8"/>
<protein>
    <submittedName>
        <fullName evidence="1">Uncharacterized protein</fullName>
    </submittedName>
</protein>
<dbReference type="RefSeq" id="WP_025545867.1">
    <property type="nucleotide sequence ID" value="NZ_CAUWCU010000001.1"/>
</dbReference>
<organism evidence="1 2">
    <name type="scientific">Dysosmobacter welbionis</name>
    <dbReference type="NCBI Taxonomy" id="2093857"/>
    <lineage>
        <taxon>Bacteria</taxon>
        <taxon>Bacillati</taxon>
        <taxon>Bacillota</taxon>
        <taxon>Clostridia</taxon>
        <taxon>Eubacteriales</taxon>
        <taxon>Oscillospiraceae</taxon>
        <taxon>Dysosmobacter</taxon>
    </lineage>
</organism>
<dbReference type="KEGG" id="obj:EIO64_13690"/>
<keyword evidence="2" id="KW-1185">Reference proteome</keyword>